<name>A0A2G5C2H3_AQUCA</name>
<evidence type="ECO:0000313" key="10">
    <source>
        <dbReference type="Proteomes" id="UP000230069"/>
    </source>
</evidence>
<dbReference type="PROSITE" id="PS50297">
    <property type="entry name" value="ANK_REP_REGION"/>
    <property type="match status" value="2"/>
</dbReference>
<dbReference type="PROSITE" id="PS51228">
    <property type="entry name" value="ACB_2"/>
    <property type="match status" value="1"/>
</dbReference>
<dbReference type="AlphaFoldDB" id="A0A2G5C2H3"/>
<dbReference type="PROSITE" id="PS50088">
    <property type="entry name" value="ANK_REPEAT"/>
    <property type="match status" value="2"/>
</dbReference>
<dbReference type="InterPro" id="IPR035984">
    <property type="entry name" value="Acyl-CoA-binding_sf"/>
</dbReference>
<protein>
    <recommendedName>
        <fullName evidence="8">ACB domain-containing protein</fullName>
    </recommendedName>
</protein>
<keyword evidence="7" id="KW-0812">Transmembrane</keyword>
<keyword evidence="7" id="KW-0472">Membrane</keyword>
<evidence type="ECO:0000256" key="2">
    <source>
        <dbReference type="ARBA" id="ARBA00022737"/>
    </source>
</evidence>
<evidence type="ECO:0000256" key="3">
    <source>
        <dbReference type="ARBA" id="ARBA00023043"/>
    </source>
</evidence>
<dbReference type="PANTHER" id="PTHR24119:SF0">
    <property type="entry name" value="ACYL-COA-BINDING DOMAIN-CONTAINING PROTEIN 6"/>
    <property type="match status" value="1"/>
</dbReference>
<feature type="repeat" description="ANK" evidence="5">
    <location>
        <begin position="233"/>
        <end position="265"/>
    </location>
</feature>
<dbReference type="SUPFAM" id="SSF48403">
    <property type="entry name" value="Ankyrin repeat"/>
    <property type="match status" value="1"/>
</dbReference>
<organism evidence="9 10">
    <name type="scientific">Aquilegia coerulea</name>
    <name type="common">Rocky mountain columbine</name>
    <dbReference type="NCBI Taxonomy" id="218851"/>
    <lineage>
        <taxon>Eukaryota</taxon>
        <taxon>Viridiplantae</taxon>
        <taxon>Streptophyta</taxon>
        <taxon>Embryophyta</taxon>
        <taxon>Tracheophyta</taxon>
        <taxon>Spermatophyta</taxon>
        <taxon>Magnoliopsida</taxon>
        <taxon>Ranunculales</taxon>
        <taxon>Ranunculaceae</taxon>
        <taxon>Thalictroideae</taxon>
        <taxon>Aquilegia</taxon>
    </lineage>
</organism>
<evidence type="ECO:0000256" key="4">
    <source>
        <dbReference type="ARBA" id="ARBA00023121"/>
    </source>
</evidence>
<keyword evidence="7" id="KW-1133">Transmembrane helix</keyword>
<dbReference type="InParanoid" id="A0A2G5C2H3"/>
<dbReference type="Gene3D" id="1.25.40.20">
    <property type="entry name" value="Ankyrin repeat-containing domain"/>
    <property type="match status" value="2"/>
</dbReference>
<evidence type="ECO:0000313" key="9">
    <source>
        <dbReference type="EMBL" id="PIA25480.1"/>
    </source>
</evidence>
<dbReference type="InterPro" id="IPR036770">
    <property type="entry name" value="Ankyrin_rpt-contain_sf"/>
</dbReference>
<evidence type="ECO:0000256" key="7">
    <source>
        <dbReference type="SAM" id="Phobius"/>
    </source>
</evidence>
<dbReference type="GO" id="GO:0000062">
    <property type="term" value="F:fatty-acyl-CoA binding"/>
    <property type="evidence" value="ECO:0007669"/>
    <property type="project" value="InterPro"/>
</dbReference>
<proteinExistence type="inferred from homology"/>
<reference evidence="9 10" key="1">
    <citation type="submission" date="2017-09" db="EMBL/GenBank/DDBJ databases">
        <title>WGS assembly of Aquilegia coerulea Goldsmith.</title>
        <authorList>
            <person name="Hodges S."/>
            <person name="Kramer E."/>
            <person name="Nordborg M."/>
            <person name="Tomkins J."/>
            <person name="Borevitz J."/>
            <person name="Derieg N."/>
            <person name="Yan J."/>
            <person name="Mihaltcheva S."/>
            <person name="Hayes R.D."/>
            <person name="Rokhsar D."/>
        </authorList>
    </citation>
    <scope>NUCLEOTIDE SEQUENCE [LARGE SCALE GENOMIC DNA]</scope>
    <source>
        <strain evidence="10">cv. Goldsmith</strain>
    </source>
</reference>
<dbReference type="Proteomes" id="UP000230069">
    <property type="component" value="Unassembled WGS sequence"/>
</dbReference>
<feature type="transmembrane region" description="Helical" evidence="7">
    <location>
        <begin position="12"/>
        <end position="31"/>
    </location>
</feature>
<accession>A0A2G5C2H3</accession>
<dbReference type="SUPFAM" id="SSF47027">
    <property type="entry name" value="Acyl-CoA binding protein"/>
    <property type="match status" value="1"/>
</dbReference>
<dbReference type="InterPro" id="IPR002110">
    <property type="entry name" value="Ankyrin_rpt"/>
</dbReference>
<evidence type="ECO:0000259" key="8">
    <source>
        <dbReference type="PROSITE" id="PS51228"/>
    </source>
</evidence>
<keyword evidence="2" id="KW-0677">Repeat</keyword>
<keyword evidence="10" id="KW-1185">Reference proteome</keyword>
<feature type="region of interest" description="Disordered" evidence="6">
    <location>
        <begin position="47"/>
        <end position="79"/>
    </location>
</feature>
<feature type="repeat" description="ANK" evidence="5">
    <location>
        <begin position="266"/>
        <end position="298"/>
    </location>
</feature>
<sequence length="320" mass="35737">MKDWEELGQSILIGLIFSFLLAKLISILFQFKDDNFKLVRGEEDTNLSPIEEEEEEEEVEFIDGKKIGNSSSDSEDDDDDLGEVFNAASVYIASSTGVSNEILLKLYGFYKIATEGPCNILQPSALQLAKRAKWHAWERLGAMSPEEAMQNYISIVTELYPFWATGSTSKKKDDGTSSAAKRTMGPVFSTFVHEESDNEVELHDIHASSRDGEIDNLLKSIDSSISINLKDSEGRTPLHWAVDRGQLKVVELLVSKKADLNVTDDEGQTPLHYAAMCEREAIAEYLVNQGADTHLKDNDGKSPCDLCNLNWPWMQNSFPS</sequence>
<dbReference type="Pfam" id="PF00887">
    <property type="entry name" value="ACBP"/>
    <property type="match status" value="1"/>
</dbReference>
<dbReference type="Pfam" id="PF12796">
    <property type="entry name" value="Ank_2"/>
    <property type="match status" value="1"/>
</dbReference>
<gene>
    <name evidence="9" type="ORF">AQUCO_11400034v1</name>
</gene>
<evidence type="ECO:0000256" key="5">
    <source>
        <dbReference type="PROSITE-ProRule" id="PRU00023"/>
    </source>
</evidence>
<dbReference type="InterPro" id="IPR000582">
    <property type="entry name" value="Acyl-CoA-binding_protein"/>
</dbReference>
<evidence type="ECO:0000256" key="1">
    <source>
        <dbReference type="ARBA" id="ARBA00005567"/>
    </source>
</evidence>
<feature type="compositionally biased region" description="Acidic residues" evidence="6">
    <location>
        <begin position="50"/>
        <end position="61"/>
    </location>
</feature>
<comment type="similarity">
    <text evidence="1">Belongs to the ACBP family.</text>
</comment>
<keyword evidence="3 5" id="KW-0040">ANK repeat</keyword>
<dbReference type="STRING" id="218851.A0A2G5C2H3"/>
<dbReference type="SMART" id="SM00248">
    <property type="entry name" value="ANK"/>
    <property type="match status" value="2"/>
</dbReference>
<dbReference type="PRINTS" id="PR01415">
    <property type="entry name" value="ANKYRIN"/>
</dbReference>
<dbReference type="EMBL" id="KZ305130">
    <property type="protein sequence ID" value="PIA25480.1"/>
    <property type="molecule type" value="Genomic_DNA"/>
</dbReference>
<feature type="domain" description="ACB" evidence="8">
    <location>
        <begin position="81"/>
        <end position="165"/>
    </location>
</feature>
<evidence type="ECO:0000256" key="6">
    <source>
        <dbReference type="SAM" id="MobiDB-lite"/>
    </source>
</evidence>
<dbReference type="PANTHER" id="PTHR24119">
    <property type="entry name" value="ACYL-COA-BINDING DOMAIN-CONTAINING PROTEIN 6"/>
    <property type="match status" value="1"/>
</dbReference>
<dbReference type="OrthoDB" id="71307at2759"/>
<keyword evidence="4" id="KW-0446">Lipid-binding</keyword>
<dbReference type="InterPro" id="IPR014352">
    <property type="entry name" value="FERM/acyl-CoA-bd_prot_sf"/>
</dbReference>
<dbReference type="PRINTS" id="PR00689">
    <property type="entry name" value="ACOABINDINGP"/>
</dbReference>
<dbReference type="Gene3D" id="1.20.80.10">
    <property type="match status" value="1"/>
</dbReference>